<dbReference type="PROSITE" id="PS51898">
    <property type="entry name" value="TYR_RECOMBINASE"/>
    <property type="match status" value="1"/>
</dbReference>
<keyword evidence="1" id="KW-0233">DNA recombination</keyword>
<dbReference type="GO" id="GO:0003677">
    <property type="term" value="F:DNA binding"/>
    <property type="evidence" value="ECO:0007669"/>
    <property type="project" value="InterPro"/>
</dbReference>
<dbReference type="InterPro" id="IPR011010">
    <property type="entry name" value="DNA_brk_join_enz"/>
</dbReference>
<protein>
    <submittedName>
        <fullName evidence="3">Tyrosine-type recombinase/integrase</fullName>
    </submittedName>
</protein>
<dbReference type="GO" id="GO:0006310">
    <property type="term" value="P:DNA recombination"/>
    <property type="evidence" value="ECO:0007669"/>
    <property type="project" value="UniProtKB-KW"/>
</dbReference>
<evidence type="ECO:0000313" key="3">
    <source>
        <dbReference type="EMBL" id="MCS7478197.1"/>
    </source>
</evidence>
<name>A0A9X2VKH4_9PSEU</name>
<comment type="caution">
    <text evidence="3">The sequence shown here is derived from an EMBL/GenBank/DDBJ whole genome shotgun (WGS) entry which is preliminary data.</text>
</comment>
<dbReference type="GO" id="GO:0015074">
    <property type="term" value="P:DNA integration"/>
    <property type="evidence" value="ECO:0007669"/>
    <property type="project" value="InterPro"/>
</dbReference>
<dbReference type="Pfam" id="PF00589">
    <property type="entry name" value="Phage_integrase"/>
    <property type="match status" value="1"/>
</dbReference>
<sequence>MILREQRDRVAERVRLLGQEFTEDLFVFSMARTPSHQEPYSPNAVTQRYKDMADRLGIDTHLHALRHYSATELLTAGVDLRTVAGRLGHGGGGATTLRVYAAWVAATDRKAAEILGSRMPKRRPK</sequence>
<dbReference type="InterPro" id="IPR002104">
    <property type="entry name" value="Integrase_catalytic"/>
</dbReference>
<keyword evidence="4" id="KW-1185">Reference proteome</keyword>
<dbReference type="Gene3D" id="1.10.443.10">
    <property type="entry name" value="Intergrase catalytic core"/>
    <property type="match status" value="1"/>
</dbReference>
<accession>A0A9X2VKH4</accession>
<dbReference type="AlphaFoldDB" id="A0A9X2VKH4"/>
<dbReference type="Proteomes" id="UP001141259">
    <property type="component" value="Unassembled WGS sequence"/>
</dbReference>
<dbReference type="RefSeq" id="WP_259623704.1">
    <property type="nucleotide sequence ID" value="NZ_JANYMP010000006.1"/>
</dbReference>
<reference evidence="3" key="1">
    <citation type="submission" date="2022-08" db="EMBL/GenBank/DDBJ databases">
        <authorList>
            <person name="Tistechok S."/>
            <person name="Samborskyy M."/>
            <person name="Roman I."/>
        </authorList>
    </citation>
    <scope>NUCLEOTIDE SEQUENCE</scope>
    <source>
        <strain evidence="3">DSM 103496</strain>
    </source>
</reference>
<evidence type="ECO:0000256" key="1">
    <source>
        <dbReference type="ARBA" id="ARBA00023172"/>
    </source>
</evidence>
<dbReference type="EMBL" id="JANYMP010000006">
    <property type="protein sequence ID" value="MCS7478197.1"/>
    <property type="molecule type" value="Genomic_DNA"/>
</dbReference>
<dbReference type="InterPro" id="IPR013762">
    <property type="entry name" value="Integrase-like_cat_sf"/>
</dbReference>
<proteinExistence type="predicted"/>
<gene>
    <name evidence="3" type="ORF">NZH93_15160</name>
</gene>
<evidence type="ECO:0000313" key="4">
    <source>
        <dbReference type="Proteomes" id="UP001141259"/>
    </source>
</evidence>
<organism evidence="3 4">
    <name type="scientific">Umezawaea endophytica</name>
    <dbReference type="NCBI Taxonomy" id="1654476"/>
    <lineage>
        <taxon>Bacteria</taxon>
        <taxon>Bacillati</taxon>
        <taxon>Actinomycetota</taxon>
        <taxon>Actinomycetes</taxon>
        <taxon>Pseudonocardiales</taxon>
        <taxon>Pseudonocardiaceae</taxon>
        <taxon>Umezawaea</taxon>
    </lineage>
</organism>
<dbReference type="SUPFAM" id="SSF56349">
    <property type="entry name" value="DNA breaking-rejoining enzymes"/>
    <property type="match status" value="1"/>
</dbReference>
<feature type="domain" description="Tyr recombinase" evidence="2">
    <location>
        <begin position="1"/>
        <end position="113"/>
    </location>
</feature>
<evidence type="ECO:0000259" key="2">
    <source>
        <dbReference type="PROSITE" id="PS51898"/>
    </source>
</evidence>